<proteinExistence type="predicted"/>
<gene>
    <name evidence="1" type="ORF">DXF85_01000</name>
</gene>
<dbReference type="EMBL" id="QRDC01000001">
    <property type="protein sequence ID" value="KAA1280776.1"/>
    <property type="molecule type" value="Genomic_DNA"/>
</dbReference>
<name>A0A6N6K7J6_9ENTR</name>
<evidence type="ECO:0000313" key="1">
    <source>
        <dbReference type="EMBL" id="KAA1280776.1"/>
    </source>
</evidence>
<protein>
    <submittedName>
        <fullName evidence="1">Uncharacterized protein</fullName>
    </submittedName>
</protein>
<comment type="caution">
    <text evidence="1">The sequence shown here is derived from an EMBL/GenBank/DDBJ whole genome shotgun (WGS) entry which is preliminary data.</text>
</comment>
<organism evidence="1 2">
    <name type="scientific">Citrobacter pasteurii</name>
    <dbReference type="NCBI Taxonomy" id="1563222"/>
    <lineage>
        <taxon>Bacteria</taxon>
        <taxon>Pseudomonadati</taxon>
        <taxon>Pseudomonadota</taxon>
        <taxon>Gammaproteobacteria</taxon>
        <taxon>Enterobacterales</taxon>
        <taxon>Enterobacteriaceae</taxon>
        <taxon>Citrobacter</taxon>
    </lineage>
</organism>
<evidence type="ECO:0000313" key="2">
    <source>
        <dbReference type="Proteomes" id="UP000468420"/>
    </source>
</evidence>
<dbReference type="RefSeq" id="WP_149691156.1">
    <property type="nucleotide sequence ID" value="NZ_QRDC01000001.1"/>
</dbReference>
<accession>A0A6N6K7J6</accession>
<reference evidence="1 2" key="1">
    <citation type="submission" date="2018-08" db="EMBL/GenBank/DDBJ databases">
        <title>Complete genomic analysis of a Citrobacter pasteurii isolated from cockles (Cerastoderma edule) containing a new chromosomic qnrB allele.</title>
        <authorList>
            <person name="Rodrigues A."/>
            <person name="Baptista T."/>
            <person name="Quesada A."/>
            <person name="Campos M.J."/>
        </authorList>
    </citation>
    <scope>NUCLEOTIDE SEQUENCE [LARGE SCALE GENOMIC DNA]</scope>
    <source>
        <strain evidence="1 2">BA18</strain>
    </source>
</reference>
<dbReference type="AlphaFoldDB" id="A0A6N6K7J6"/>
<sequence length="60" mass="6648">MADIEGIARRIYNIIISPDTVQPFVDSIHTGKTEGKPAFIKIIELVGEHLNGINGKSKDW</sequence>
<dbReference type="Proteomes" id="UP000468420">
    <property type="component" value="Unassembled WGS sequence"/>
</dbReference>